<dbReference type="PROSITE" id="PS50082">
    <property type="entry name" value="WD_REPEATS_2"/>
    <property type="match status" value="2"/>
</dbReference>
<dbReference type="Pfam" id="PF00400">
    <property type="entry name" value="WD40"/>
    <property type="match status" value="2"/>
</dbReference>
<name>A0AAN9T992_9HEMI</name>
<dbReference type="EMBL" id="JBBCAQ010000036">
    <property type="protein sequence ID" value="KAK7576010.1"/>
    <property type="molecule type" value="Genomic_DNA"/>
</dbReference>
<dbReference type="SUPFAM" id="SSF50978">
    <property type="entry name" value="WD40 repeat-like"/>
    <property type="match status" value="1"/>
</dbReference>
<comment type="caution">
    <text evidence="6">The sequence shown here is derived from an EMBL/GenBank/DDBJ whole genome shotgun (WGS) entry which is preliminary data.</text>
</comment>
<evidence type="ECO:0008006" key="8">
    <source>
        <dbReference type="Google" id="ProtNLM"/>
    </source>
</evidence>
<evidence type="ECO:0000256" key="4">
    <source>
        <dbReference type="PROSITE-ProRule" id="PRU00221"/>
    </source>
</evidence>
<dbReference type="GO" id="GO:0006364">
    <property type="term" value="P:rRNA processing"/>
    <property type="evidence" value="ECO:0007669"/>
    <property type="project" value="InterPro"/>
</dbReference>
<dbReference type="InterPro" id="IPR019775">
    <property type="entry name" value="WD40_repeat_CS"/>
</dbReference>
<dbReference type="InterPro" id="IPR044285">
    <property type="entry name" value="PWP1"/>
</dbReference>
<dbReference type="InterPro" id="IPR001680">
    <property type="entry name" value="WD40_rpt"/>
</dbReference>
<dbReference type="Proteomes" id="UP001367676">
    <property type="component" value="Unassembled WGS sequence"/>
</dbReference>
<dbReference type="PROSITE" id="PS50294">
    <property type="entry name" value="WD_REPEATS_REGION"/>
    <property type="match status" value="2"/>
</dbReference>
<evidence type="ECO:0000256" key="1">
    <source>
        <dbReference type="ARBA" id="ARBA00022553"/>
    </source>
</evidence>
<feature type="compositionally biased region" description="Basic residues" evidence="5">
    <location>
        <begin position="463"/>
        <end position="477"/>
    </location>
</feature>
<keyword evidence="1" id="KW-0597">Phosphoprotein</keyword>
<organism evidence="6 7">
    <name type="scientific">Parthenolecanium corni</name>
    <dbReference type="NCBI Taxonomy" id="536013"/>
    <lineage>
        <taxon>Eukaryota</taxon>
        <taxon>Metazoa</taxon>
        <taxon>Ecdysozoa</taxon>
        <taxon>Arthropoda</taxon>
        <taxon>Hexapoda</taxon>
        <taxon>Insecta</taxon>
        <taxon>Pterygota</taxon>
        <taxon>Neoptera</taxon>
        <taxon>Paraneoptera</taxon>
        <taxon>Hemiptera</taxon>
        <taxon>Sternorrhyncha</taxon>
        <taxon>Coccoidea</taxon>
        <taxon>Coccidae</taxon>
        <taxon>Parthenolecanium</taxon>
    </lineage>
</organism>
<dbReference type="PANTHER" id="PTHR14091">
    <property type="entry name" value="PERIODIC TRYPTOPHAN PROTEIN 1"/>
    <property type="match status" value="1"/>
</dbReference>
<dbReference type="Gene3D" id="2.130.10.10">
    <property type="entry name" value="YVTN repeat-like/Quinoprotein amine dehydrogenase"/>
    <property type="match status" value="2"/>
</dbReference>
<evidence type="ECO:0000256" key="3">
    <source>
        <dbReference type="ARBA" id="ARBA00022737"/>
    </source>
</evidence>
<keyword evidence="2 4" id="KW-0853">WD repeat</keyword>
<keyword evidence="3" id="KW-0677">Repeat</keyword>
<evidence type="ECO:0000256" key="5">
    <source>
        <dbReference type="SAM" id="MobiDB-lite"/>
    </source>
</evidence>
<dbReference type="SMART" id="SM00320">
    <property type="entry name" value="WD40"/>
    <property type="match status" value="5"/>
</dbReference>
<feature type="repeat" description="WD" evidence="4">
    <location>
        <begin position="208"/>
        <end position="250"/>
    </location>
</feature>
<protein>
    <recommendedName>
        <fullName evidence="8">Periodic tryptophan protein 1</fullName>
    </recommendedName>
</protein>
<evidence type="ECO:0000313" key="6">
    <source>
        <dbReference type="EMBL" id="KAK7576010.1"/>
    </source>
</evidence>
<dbReference type="InterPro" id="IPR015943">
    <property type="entry name" value="WD40/YVTN_repeat-like_dom_sf"/>
</dbReference>
<feature type="repeat" description="WD" evidence="4">
    <location>
        <begin position="336"/>
        <end position="372"/>
    </location>
</feature>
<dbReference type="PANTHER" id="PTHR14091:SF0">
    <property type="entry name" value="PERIODIC TRYPTOPHAN PROTEIN 1 HOMOLOG"/>
    <property type="match status" value="1"/>
</dbReference>
<accession>A0AAN9T992</accession>
<evidence type="ECO:0000313" key="7">
    <source>
        <dbReference type="Proteomes" id="UP001367676"/>
    </source>
</evidence>
<feature type="region of interest" description="Disordered" evidence="5">
    <location>
        <begin position="455"/>
        <end position="477"/>
    </location>
</feature>
<keyword evidence="7" id="KW-1185">Reference proteome</keyword>
<dbReference type="AlphaFoldDB" id="A0AAN9T992"/>
<sequence length="502" mass="56854">MNFISAVKWVRKGASKAVPDKIHFSEEELKELISEAKEEGTSCATEELEPQDAVSGDEFDFAHYDNEESTLKANVKDIVSFDEGVGKSKKVPKKKKRRQIDDSDSEDEVINPDDNLILVGHVDDDFNSMNVYVYNENDGDMYVHHDVILKSAPLCIEWLNASDVSEHSNLCAIGEMEPVIGIWDLDIVNCIEPVYKLGRAKKKNPSKNHGHTDSVLSLAWNTELPHILCSGSVDNRGLLWDLHTGKVATELTVFSDKVQTVLWNPHDPYSLLAASADGYMRNFDCRLFDQFQKWNLKAGVECLLPHPDNEYYCFAATEDGSIHHIDYRKKKSIFSFHAHDKEITGLSFSKNHPDILISISADENMRFWNVNNEFECTFSKNPKLGPLYCMDMNPDHPFLACVGGSHLSRNKKIMKVVNIDSILEAKEQSHTPILPSKDVVSESFDVPLLENNDIETEPNVPKVSKKSKKKLKVSKKKTNFDVTKMKNKIKLSKKKKSKIVKK</sequence>
<gene>
    <name evidence="6" type="ORF">V9T40_012296</name>
</gene>
<dbReference type="GO" id="GO:0005634">
    <property type="term" value="C:nucleus"/>
    <property type="evidence" value="ECO:0007669"/>
    <property type="project" value="TreeGrafter"/>
</dbReference>
<proteinExistence type="predicted"/>
<dbReference type="PROSITE" id="PS00678">
    <property type="entry name" value="WD_REPEATS_1"/>
    <property type="match status" value="1"/>
</dbReference>
<dbReference type="InterPro" id="IPR036322">
    <property type="entry name" value="WD40_repeat_dom_sf"/>
</dbReference>
<reference evidence="6 7" key="1">
    <citation type="submission" date="2024-03" db="EMBL/GenBank/DDBJ databases">
        <title>Adaptation during the transition from Ophiocordyceps entomopathogen to insect associate is accompanied by gene loss and intensified selection.</title>
        <authorList>
            <person name="Ward C.M."/>
            <person name="Onetto C.A."/>
            <person name="Borneman A.R."/>
        </authorList>
    </citation>
    <scope>NUCLEOTIDE SEQUENCE [LARGE SCALE GENOMIC DNA]</scope>
    <source>
        <strain evidence="6">AWRI1</strain>
        <tissue evidence="6">Single Adult Female</tissue>
    </source>
</reference>
<evidence type="ECO:0000256" key="2">
    <source>
        <dbReference type="ARBA" id="ARBA00022574"/>
    </source>
</evidence>